<evidence type="ECO:0000313" key="1">
    <source>
        <dbReference type="EMBL" id="MBX67540.1"/>
    </source>
</evidence>
<name>A0A2P2QKL4_RHIMU</name>
<dbReference type="AlphaFoldDB" id="A0A2P2QKL4"/>
<sequence>MYSLPEFLAQKITRSTKKSPRI</sequence>
<protein>
    <submittedName>
        <fullName evidence="1">Uncharacterized protein</fullName>
    </submittedName>
</protein>
<organism evidence="1">
    <name type="scientific">Rhizophora mucronata</name>
    <name type="common">Asiatic mangrove</name>
    <dbReference type="NCBI Taxonomy" id="61149"/>
    <lineage>
        <taxon>Eukaryota</taxon>
        <taxon>Viridiplantae</taxon>
        <taxon>Streptophyta</taxon>
        <taxon>Embryophyta</taxon>
        <taxon>Tracheophyta</taxon>
        <taxon>Spermatophyta</taxon>
        <taxon>Magnoliopsida</taxon>
        <taxon>eudicotyledons</taxon>
        <taxon>Gunneridae</taxon>
        <taxon>Pentapetalae</taxon>
        <taxon>rosids</taxon>
        <taxon>fabids</taxon>
        <taxon>Malpighiales</taxon>
        <taxon>Rhizophoraceae</taxon>
        <taxon>Rhizophora</taxon>
    </lineage>
</organism>
<proteinExistence type="predicted"/>
<accession>A0A2P2QKL4</accession>
<reference evidence="1" key="1">
    <citation type="submission" date="2018-02" db="EMBL/GenBank/DDBJ databases">
        <title>Rhizophora mucronata_Transcriptome.</title>
        <authorList>
            <person name="Meera S.P."/>
            <person name="Sreeshan A."/>
            <person name="Augustine A."/>
        </authorList>
    </citation>
    <scope>NUCLEOTIDE SEQUENCE</scope>
    <source>
        <tissue evidence="1">Leaf</tissue>
    </source>
</reference>
<dbReference type="EMBL" id="GGEC01087056">
    <property type="protein sequence ID" value="MBX67540.1"/>
    <property type="molecule type" value="Transcribed_RNA"/>
</dbReference>